<dbReference type="Gene3D" id="3.40.309.10">
    <property type="entry name" value="Aldehyde Dehydrogenase, Chain A, domain 2"/>
    <property type="match status" value="1"/>
</dbReference>
<accession>A0A1M5HLL0</accession>
<evidence type="ECO:0000259" key="3">
    <source>
        <dbReference type="Pfam" id="PF00171"/>
    </source>
</evidence>
<evidence type="ECO:0000313" key="5">
    <source>
        <dbReference type="Proteomes" id="UP000184036"/>
    </source>
</evidence>
<gene>
    <name evidence="4" type="ORF">SAMN05444396_105178</name>
</gene>
<dbReference type="PANTHER" id="PTHR43353:SF5">
    <property type="entry name" value="SUCCINATE-SEMIALDEHYDE DEHYDROGENASE, MITOCHONDRIAL"/>
    <property type="match status" value="1"/>
</dbReference>
<dbReference type="InterPro" id="IPR016163">
    <property type="entry name" value="Ald_DH_C"/>
</dbReference>
<dbReference type="SUPFAM" id="SSF53720">
    <property type="entry name" value="ALDH-like"/>
    <property type="match status" value="1"/>
</dbReference>
<dbReference type="OrthoDB" id="9762913at2"/>
<name>A0A1M5HLL0_9FLAO</name>
<protein>
    <submittedName>
        <fullName evidence="4">Succinate-semialdehyde dehydrogenase / glutarate-semialdehyde dehydrogenase</fullName>
    </submittedName>
</protein>
<feature type="domain" description="Aldehyde dehydrogenase" evidence="3">
    <location>
        <begin position="9"/>
        <end position="471"/>
    </location>
</feature>
<dbReference type="FunFam" id="3.40.309.10:FF:000009">
    <property type="entry name" value="Aldehyde dehydrogenase A"/>
    <property type="match status" value="1"/>
</dbReference>
<dbReference type="GO" id="GO:0016620">
    <property type="term" value="F:oxidoreductase activity, acting on the aldehyde or oxo group of donors, NAD or NADP as acceptor"/>
    <property type="evidence" value="ECO:0007669"/>
    <property type="project" value="InterPro"/>
</dbReference>
<dbReference type="Pfam" id="PF00171">
    <property type="entry name" value="Aldedh"/>
    <property type="match status" value="1"/>
</dbReference>
<evidence type="ECO:0000256" key="2">
    <source>
        <dbReference type="ARBA" id="ARBA00023002"/>
    </source>
</evidence>
<evidence type="ECO:0000313" key="4">
    <source>
        <dbReference type="EMBL" id="SHG16856.1"/>
    </source>
</evidence>
<dbReference type="InterPro" id="IPR015590">
    <property type="entry name" value="Aldehyde_DH_dom"/>
</dbReference>
<dbReference type="InterPro" id="IPR016161">
    <property type="entry name" value="Ald_DH/histidinol_DH"/>
</dbReference>
<dbReference type="AlphaFoldDB" id="A0A1M5HLL0"/>
<sequence length="475" mass="51963">MENFINGKWTKPQSGNYGNVSNPVTGKVFDKVPHSNLDDVNAVMDAAHEAFKKWKKVPVAERASLQHKGAQLMRDHADELGNLLANELGRPLDACIREITRSADLTDYYAEEGLRLKGEIPLHNIEGERVMVIREPIGVVVSITSFNYPIALLTMKLGAALIAGCTIVSKPSDETPLSTMRLAELFSQAGYPPGVFNVITGRGRDIGDAMVTHKYTSKIAFTGGTSTGQRIGALAAQLGKRFTLELGGQSPVIVCADANLDIAVPAIVKHTFANSGQFCYRVSRIYVHQDIYDEYVARMTEETKKLTIGNQFSGCDMGPIISQKIYKTSEEQTADAKAKGATITTGGERLKGAEFEKGWFFPPTIIADANHSMEIMREETFGPVAAIMKFKTNEEAIALANDSDYGLAAYVFTGELGTGLRIAEELEAGSVWVNNIQRSYHDVPFGGVKQSGVGREKGRYGIESYTELKTIYYSY</sequence>
<dbReference type="CDD" id="cd07103">
    <property type="entry name" value="ALDH_F5_SSADH_GabD"/>
    <property type="match status" value="1"/>
</dbReference>
<proteinExistence type="inferred from homology"/>
<evidence type="ECO:0000256" key="1">
    <source>
        <dbReference type="ARBA" id="ARBA00009986"/>
    </source>
</evidence>
<dbReference type="Proteomes" id="UP000184036">
    <property type="component" value="Unassembled WGS sequence"/>
</dbReference>
<organism evidence="4 5">
    <name type="scientific">Flavobacterium segetis</name>
    <dbReference type="NCBI Taxonomy" id="271157"/>
    <lineage>
        <taxon>Bacteria</taxon>
        <taxon>Pseudomonadati</taxon>
        <taxon>Bacteroidota</taxon>
        <taxon>Flavobacteriia</taxon>
        <taxon>Flavobacteriales</taxon>
        <taxon>Flavobacteriaceae</taxon>
        <taxon>Flavobacterium</taxon>
    </lineage>
</organism>
<reference evidence="5" key="1">
    <citation type="submission" date="2016-11" db="EMBL/GenBank/DDBJ databases">
        <authorList>
            <person name="Varghese N."/>
            <person name="Submissions S."/>
        </authorList>
    </citation>
    <scope>NUCLEOTIDE SEQUENCE [LARGE SCALE GENOMIC DNA]</scope>
    <source>
        <strain evidence="5">DSM 19741</strain>
    </source>
</reference>
<comment type="similarity">
    <text evidence="1">Belongs to the aldehyde dehydrogenase family.</text>
</comment>
<dbReference type="FunFam" id="3.40.605.10:FF:000007">
    <property type="entry name" value="NAD/NADP-dependent betaine aldehyde dehydrogenase"/>
    <property type="match status" value="1"/>
</dbReference>
<dbReference type="InterPro" id="IPR016162">
    <property type="entry name" value="Ald_DH_N"/>
</dbReference>
<dbReference type="RefSeq" id="WP_072991091.1">
    <property type="nucleotide sequence ID" value="NZ_FQWE01000005.1"/>
</dbReference>
<dbReference type="PANTHER" id="PTHR43353">
    <property type="entry name" value="SUCCINATE-SEMIALDEHYDE DEHYDROGENASE, MITOCHONDRIAL"/>
    <property type="match status" value="1"/>
</dbReference>
<keyword evidence="2" id="KW-0560">Oxidoreductase</keyword>
<dbReference type="EMBL" id="FQWE01000005">
    <property type="protein sequence ID" value="SHG16856.1"/>
    <property type="molecule type" value="Genomic_DNA"/>
</dbReference>
<dbReference type="STRING" id="271157.SAMN05444396_105178"/>
<dbReference type="InterPro" id="IPR050740">
    <property type="entry name" value="Aldehyde_DH_Superfamily"/>
</dbReference>
<keyword evidence="5" id="KW-1185">Reference proteome</keyword>
<dbReference type="Gene3D" id="3.40.605.10">
    <property type="entry name" value="Aldehyde Dehydrogenase, Chain A, domain 1"/>
    <property type="match status" value="1"/>
</dbReference>